<comment type="caution">
    <text evidence="1">The sequence shown here is derived from an EMBL/GenBank/DDBJ whole genome shotgun (WGS) entry which is preliminary data.</text>
</comment>
<protein>
    <submittedName>
        <fullName evidence="1">Uncharacterized protein</fullName>
    </submittedName>
</protein>
<dbReference type="EMBL" id="VDEP01000442">
    <property type="protein sequence ID" value="KAA1080217.1"/>
    <property type="molecule type" value="Genomic_DNA"/>
</dbReference>
<evidence type="ECO:0000313" key="2">
    <source>
        <dbReference type="Proteomes" id="UP000325313"/>
    </source>
</evidence>
<dbReference type="Proteomes" id="UP000325313">
    <property type="component" value="Unassembled WGS sequence"/>
</dbReference>
<reference evidence="1 2" key="1">
    <citation type="submission" date="2019-05" db="EMBL/GenBank/DDBJ databases">
        <title>Emergence of the Ug99 lineage of the wheat stem rust pathogen through somatic hybridization.</title>
        <authorList>
            <person name="Li F."/>
            <person name="Upadhyaya N.M."/>
            <person name="Sperschneider J."/>
            <person name="Matny O."/>
            <person name="Nguyen-Phuc H."/>
            <person name="Mago R."/>
            <person name="Raley C."/>
            <person name="Miller M.E."/>
            <person name="Silverstein K.A.T."/>
            <person name="Henningsen E."/>
            <person name="Hirsch C.D."/>
            <person name="Visser B."/>
            <person name="Pretorius Z.A."/>
            <person name="Steffenson B.J."/>
            <person name="Schwessinger B."/>
            <person name="Dodds P.N."/>
            <person name="Figueroa M."/>
        </authorList>
    </citation>
    <scope>NUCLEOTIDE SEQUENCE [LARGE SCALE GENOMIC DNA]</scope>
    <source>
        <strain evidence="1 2">Ug99</strain>
    </source>
</reference>
<evidence type="ECO:0000313" key="1">
    <source>
        <dbReference type="EMBL" id="KAA1080217.1"/>
    </source>
</evidence>
<proteinExistence type="predicted"/>
<accession>A0A5B0MTH9</accession>
<organism evidence="1 2">
    <name type="scientific">Puccinia graminis f. sp. tritici</name>
    <dbReference type="NCBI Taxonomy" id="56615"/>
    <lineage>
        <taxon>Eukaryota</taxon>
        <taxon>Fungi</taxon>
        <taxon>Dikarya</taxon>
        <taxon>Basidiomycota</taxon>
        <taxon>Pucciniomycotina</taxon>
        <taxon>Pucciniomycetes</taxon>
        <taxon>Pucciniales</taxon>
        <taxon>Pucciniaceae</taxon>
        <taxon>Puccinia</taxon>
    </lineage>
</organism>
<name>A0A5B0MTH9_PUCGR</name>
<dbReference type="AlphaFoldDB" id="A0A5B0MTH9"/>
<gene>
    <name evidence="1" type="ORF">PGTUg99_023626</name>
</gene>
<sequence>MAPSAWKKKEPEQGWKVGSGLWNCWWLCWKNFQAVSPGFWPCWENSSSLLVIQNPRVFCGQTSMKVVKLEEELRSGEEEEGVRLAILS</sequence>